<feature type="domain" description="L,D-TPase catalytic" evidence="8">
    <location>
        <begin position="297"/>
        <end position="405"/>
    </location>
</feature>
<name>A0AAU7APC5_9ACTN</name>
<comment type="pathway">
    <text evidence="1 6">Cell wall biogenesis; peptidoglycan biosynthesis.</text>
</comment>
<dbReference type="PROSITE" id="PS52029">
    <property type="entry name" value="LD_TPASE"/>
    <property type="match status" value="1"/>
</dbReference>
<accession>A0AAU7APC5</accession>
<dbReference type="SMART" id="SM00909">
    <property type="entry name" value="Germane"/>
    <property type="match status" value="1"/>
</dbReference>
<evidence type="ECO:0000256" key="4">
    <source>
        <dbReference type="ARBA" id="ARBA00022984"/>
    </source>
</evidence>
<dbReference type="SUPFAM" id="SSF47090">
    <property type="entry name" value="PGBD-like"/>
    <property type="match status" value="1"/>
</dbReference>
<dbReference type="InterPro" id="IPR002477">
    <property type="entry name" value="Peptidoglycan-bd-like"/>
</dbReference>
<dbReference type="GO" id="GO:0071555">
    <property type="term" value="P:cell wall organization"/>
    <property type="evidence" value="ECO:0007669"/>
    <property type="project" value="UniProtKB-UniRule"/>
</dbReference>
<feature type="region of interest" description="Disordered" evidence="7">
    <location>
        <begin position="279"/>
        <end position="298"/>
    </location>
</feature>
<dbReference type="GO" id="GO:0018104">
    <property type="term" value="P:peptidoglycan-protein cross-linking"/>
    <property type="evidence" value="ECO:0007669"/>
    <property type="project" value="TreeGrafter"/>
</dbReference>
<dbReference type="InterPro" id="IPR038063">
    <property type="entry name" value="Transpep_catalytic_dom"/>
</dbReference>
<dbReference type="Pfam" id="PF01471">
    <property type="entry name" value="PG_binding_1"/>
    <property type="match status" value="1"/>
</dbReference>
<dbReference type="Gene3D" id="2.40.440.10">
    <property type="entry name" value="L,D-transpeptidase catalytic domain-like"/>
    <property type="match status" value="1"/>
</dbReference>
<dbReference type="InterPro" id="IPR050979">
    <property type="entry name" value="LD-transpeptidase"/>
</dbReference>
<keyword evidence="4 6" id="KW-0573">Peptidoglycan synthesis</keyword>
<dbReference type="GO" id="GO:0008360">
    <property type="term" value="P:regulation of cell shape"/>
    <property type="evidence" value="ECO:0007669"/>
    <property type="project" value="UniProtKB-UniRule"/>
</dbReference>
<dbReference type="InterPro" id="IPR036365">
    <property type="entry name" value="PGBD-like_sf"/>
</dbReference>
<gene>
    <name evidence="9" type="ORF">DSM112329_00166</name>
</gene>
<reference evidence="9" key="1">
    <citation type="submission" date="2022-12" db="EMBL/GenBank/DDBJ databases">
        <title>Paraconexibacter alkalitolerans sp. nov. and Baekduia alba sp. nov., isolated from soil and emended description of the genera Paraconexibacter (Chun et al., 2020) and Baekduia (An et al., 2020).</title>
        <authorList>
            <person name="Vieira S."/>
            <person name="Huber K.J."/>
            <person name="Geppert A."/>
            <person name="Wolf J."/>
            <person name="Neumann-Schaal M."/>
            <person name="Muesken M."/>
            <person name="Overmann J."/>
        </authorList>
    </citation>
    <scope>NUCLEOTIDE SEQUENCE</scope>
    <source>
        <strain evidence="9">AEG42_29</strain>
    </source>
</reference>
<keyword evidence="5 6" id="KW-0961">Cell wall biogenesis/degradation</keyword>
<evidence type="ECO:0000256" key="7">
    <source>
        <dbReference type="SAM" id="MobiDB-lite"/>
    </source>
</evidence>
<dbReference type="KEGG" id="parq:DSM112329_00166"/>
<protein>
    <submittedName>
        <fullName evidence="9">Endolysin</fullName>
    </submittedName>
</protein>
<evidence type="ECO:0000256" key="3">
    <source>
        <dbReference type="ARBA" id="ARBA00022960"/>
    </source>
</evidence>
<dbReference type="GO" id="GO:0016740">
    <property type="term" value="F:transferase activity"/>
    <property type="evidence" value="ECO:0007669"/>
    <property type="project" value="UniProtKB-KW"/>
</dbReference>
<dbReference type="PANTHER" id="PTHR30582:SF2">
    <property type="entry name" value="L,D-TRANSPEPTIDASE YCIB-RELATED"/>
    <property type="match status" value="1"/>
</dbReference>
<organism evidence="9">
    <name type="scientific">Paraconexibacter sp. AEG42_29</name>
    <dbReference type="NCBI Taxonomy" id="2997339"/>
    <lineage>
        <taxon>Bacteria</taxon>
        <taxon>Bacillati</taxon>
        <taxon>Actinomycetota</taxon>
        <taxon>Thermoleophilia</taxon>
        <taxon>Solirubrobacterales</taxon>
        <taxon>Paraconexibacteraceae</taxon>
        <taxon>Paraconexibacter</taxon>
    </lineage>
</organism>
<dbReference type="InterPro" id="IPR036366">
    <property type="entry name" value="PGBDSf"/>
</dbReference>
<evidence type="ECO:0000259" key="8">
    <source>
        <dbReference type="PROSITE" id="PS52029"/>
    </source>
</evidence>
<proteinExistence type="predicted"/>
<evidence type="ECO:0000256" key="5">
    <source>
        <dbReference type="ARBA" id="ARBA00023316"/>
    </source>
</evidence>
<dbReference type="SUPFAM" id="SSF141523">
    <property type="entry name" value="L,D-transpeptidase catalytic domain-like"/>
    <property type="match status" value="1"/>
</dbReference>
<dbReference type="InterPro" id="IPR005490">
    <property type="entry name" value="LD_TPept_cat_dom"/>
</dbReference>
<dbReference type="AlphaFoldDB" id="A0AAU7APC5"/>
<dbReference type="PANTHER" id="PTHR30582">
    <property type="entry name" value="L,D-TRANSPEPTIDASE"/>
    <property type="match status" value="1"/>
</dbReference>
<evidence type="ECO:0000256" key="2">
    <source>
        <dbReference type="ARBA" id="ARBA00022679"/>
    </source>
</evidence>
<sequence>MPAAGVTDARSSRFLILVPMFKSRATRPFVVLLVLALAAAAAAVGATPAPAATAKATPIKLWFTGGEQFSVVDRTIQTLSTTALPTVNALLRGPTTQEKARNIATQIPDGVKVVRLTIDGKAAVIELSPAFLKGVPPAAADRTAAQEITLNARLGQVIYTLTQFKEITSAKVLSDGHLLSLQSPKTQTKTAAGTLGRKDFTKPSTPPATVGSGPATPAPAPAPAPAATARQLQQRLADLGYLPADAVDGKAGYRTTQAVMAFQAWQGLDRDGVAGPLTRQKLQQASRPKPGGRGPSRRIEVYRAKGVALLISSGKVVRAIHVSSGGPATPTPTGSYKVFRKELRSWSVPFSVYLPYASYFNNGIAFHEYADVPAFPASHGCVRVPAPEAPGVYAFASNGTTVVVI</sequence>
<evidence type="ECO:0000256" key="6">
    <source>
        <dbReference type="PROSITE-ProRule" id="PRU01373"/>
    </source>
</evidence>
<evidence type="ECO:0000313" key="9">
    <source>
        <dbReference type="EMBL" id="XAY03352.1"/>
    </source>
</evidence>
<dbReference type="Gene3D" id="1.10.101.10">
    <property type="entry name" value="PGBD-like superfamily/PGBD"/>
    <property type="match status" value="1"/>
</dbReference>
<dbReference type="GO" id="GO:0071972">
    <property type="term" value="F:peptidoglycan L,D-transpeptidase activity"/>
    <property type="evidence" value="ECO:0007669"/>
    <property type="project" value="TreeGrafter"/>
</dbReference>
<feature type="active site" description="Nucleophile" evidence="6">
    <location>
        <position position="381"/>
    </location>
</feature>
<dbReference type="CDD" id="cd16913">
    <property type="entry name" value="YkuD_like"/>
    <property type="match status" value="1"/>
</dbReference>
<feature type="active site" description="Proton donor/acceptor" evidence="6">
    <location>
        <position position="367"/>
    </location>
</feature>
<dbReference type="InterPro" id="IPR019606">
    <property type="entry name" value="GerMN"/>
</dbReference>
<feature type="region of interest" description="Disordered" evidence="7">
    <location>
        <begin position="184"/>
        <end position="229"/>
    </location>
</feature>
<dbReference type="GO" id="GO:0005576">
    <property type="term" value="C:extracellular region"/>
    <property type="evidence" value="ECO:0007669"/>
    <property type="project" value="TreeGrafter"/>
</dbReference>
<keyword evidence="3 6" id="KW-0133">Cell shape</keyword>
<evidence type="ECO:0000256" key="1">
    <source>
        <dbReference type="ARBA" id="ARBA00004752"/>
    </source>
</evidence>
<dbReference type="Pfam" id="PF03734">
    <property type="entry name" value="YkuD"/>
    <property type="match status" value="1"/>
</dbReference>
<dbReference type="EMBL" id="CP114014">
    <property type="protein sequence ID" value="XAY03352.1"/>
    <property type="molecule type" value="Genomic_DNA"/>
</dbReference>
<keyword evidence="2" id="KW-0808">Transferase</keyword>
<dbReference type="Pfam" id="PF10646">
    <property type="entry name" value="Germane"/>
    <property type="match status" value="1"/>
</dbReference>